<sequence length="162" mass="16980">MLAATKRMEIDMSRTAWMLAGLLFVVPAAAVADEPESPAMTSSAATSSFDWAGNWTRMELAGKDGALQPLPAAAKLTLEVDKDLRVSLSVGCNRIGTQIMPGEGSAVTFAPGMATRMACPGEIGDAEQTLTDAIDKVAGYEMRGDDVVFVDAAGKPLMLIGR</sequence>
<dbReference type="OrthoDB" id="9809132at2"/>
<evidence type="ECO:0000313" key="3">
    <source>
        <dbReference type="Proteomes" id="UP000193083"/>
    </source>
</evidence>
<evidence type="ECO:0000313" key="2">
    <source>
        <dbReference type="EMBL" id="SMH50524.1"/>
    </source>
</evidence>
<dbReference type="InterPro" id="IPR005184">
    <property type="entry name" value="DUF306_Meta_HslJ"/>
</dbReference>
<dbReference type="Proteomes" id="UP000193083">
    <property type="component" value="Unassembled WGS sequence"/>
</dbReference>
<organism evidence="2 3">
    <name type="scientific">Mesorhizobium australicum</name>
    <dbReference type="NCBI Taxonomy" id="536018"/>
    <lineage>
        <taxon>Bacteria</taxon>
        <taxon>Pseudomonadati</taxon>
        <taxon>Pseudomonadota</taxon>
        <taxon>Alphaproteobacteria</taxon>
        <taxon>Hyphomicrobiales</taxon>
        <taxon>Phyllobacteriaceae</taxon>
        <taxon>Mesorhizobium</taxon>
    </lineage>
</organism>
<keyword evidence="3" id="KW-1185">Reference proteome</keyword>
<dbReference type="AlphaFoldDB" id="A0A1X7PI61"/>
<feature type="domain" description="DUF306" evidence="1">
    <location>
        <begin position="54"/>
        <end position="159"/>
    </location>
</feature>
<evidence type="ECO:0000259" key="1">
    <source>
        <dbReference type="Pfam" id="PF03724"/>
    </source>
</evidence>
<dbReference type="Gene3D" id="2.40.128.270">
    <property type="match status" value="1"/>
</dbReference>
<dbReference type="EMBL" id="FXBL01000004">
    <property type="protein sequence ID" value="SMH50524.1"/>
    <property type="molecule type" value="Genomic_DNA"/>
</dbReference>
<protein>
    <submittedName>
        <fullName evidence="2">Heat shock protein HslJ</fullName>
    </submittedName>
</protein>
<reference evidence="2 3" key="1">
    <citation type="submission" date="2017-04" db="EMBL/GenBank/DDBJ databases">
        <authorList>
            <person name="Afonso C.L."/>
            <person name="Miller P.J."/>
            <person name="Scott M.A."/>
            <person name="Spackman E."/>
            <person name="Goraichik I."/>
            <person name="Dimitrov K.M."/>
            <person name="Suarez D.L."/>
            <person name="Swayne D.E."/>
        </authorList>
    </citation>
    <scope>NUCLEOTIDE SEQUENCE [LARGE SCALE GENOMIC DNA]</scope>
    <source>
        <strain evidence="2 3">B5P</strain>
    </source>
</reference>
<gene>
    <name evidence="2" type="ORF">SAMN02982922_4178</name>
</gene>
<name>A0A1X7PI61_9HYPH</name>
<dbReference type="InterPro" id="IPR038670">
    <property type="entry name" value="HslJ-like_sf"/>
</dbReference>
<keyword evidence="2" id="KW-0346">Stress response</keyword>
<dbReference type="Pfam" id="PF03724">
    <property type="entry name" value="META"/>
    <property type="match status" value="1"/>
</dbReference>
<proteinExistence type="predicted"/>
<accession>A0A1X7PI61</accession>